<evidence type="ECO:0000256" key="1">
    <source>
        <dbReference type="ARBA" id="ARBA00022723"/>
    </source>
</evidence>
<evidence type="ECO:0000256" key="2">
    <source>
        <dbReference type="ARBA" id="ARBA00022771"/>
    </source>
</evidence>
<organism evidence="6 7">
    <name type="scientific">Daedalea quercina L-15889</name>
    <dbReference type="NCBI Taxonomy" id="1314783"/>
    <lineage>
        <taxon>Eukaryota</taxon>
        <taxon>Fungi</taxon>
        <taxon>Dikarya</taxon>
        <taxon>Basidiomycota</taxon>
        <taxon>Agaricomycotina</taxon>
        <taxon>Agaricomycetes</taxon>
        <taxon>Polyporales</taxon>
        <taxon>Fomitopsis</taxon>
    </lineage>
</organism>
<evidence type="ECO:0000256" key="3">
    <source>
        <dbReference type="ARBA" id="ARBA00022833"/>
    </source>
</evidence>
<dbReference type="InterPro" id="IPR002893">
    <property type="entry name" value="Znf_MYND"/>
</dbReference>
<evidence type="ECO:0000313" key="7">
    <source>
        <dbReference type="Proteomes" id="UP000076727"/>
    </source>
</evidence>
<feature type="domain" description="MYND-type" evidence="5">
    <location>
        <begin position="13"/>
        <end position="51"/>
    </location>
</feature>
<evidence type="ECO:0000256" key="4">
    <source>
        <dbReference type="PROSITE-ProRule" id="PRU00134"/>
    </source>
</evidence>
<keyword evidence="1" id="KW-0479">Metal-binding</keyword>
<dbReference type="STRING" id="1314783.A0A165QDS1"/>
<keyword evidence="7" id="KW-1185">Reference proteome</keyword>
<accession>A0A165QDS1</accession>
<dbReference type="EMBL" id="KV429059">
    <property type="protein sequence ID" value="KZT69320.1"/>
    <property type="molecule type" value="Genomic_DNA"/>
</dbReference>
<name>A0A165QDS1_9APHY</name>
<proteinExistence type="predicted"/>
<evidence type="ECO:0000259" key="5">
    <source>
        <dbReference type="PROSITE" id="PS50865"/>
    </source>
</evidence>
<reference evidence="6 7" key="1">
    <citation type="journal article" date="2016" name="Mol. Biol. Evol.">
        <title>Comparative Genomics of Early-Diverging Mushroom-Forming Fungi Provides Insights into the Origins of Lignocellulose Decay Capabilities.</title>
        <authorList>
            <person name="Nagy L.G."/>
            <person name="Riley R."/>
            <person name="Tritt A."/>
            <person name="Adam C."/>
            <person name="Daum C."/>
            <person name="Floudas D."/>
            <person name="Sun H."/>
            <person name="Yadav J.S."/>
            <person name="Pangilinan J."/>
            <person name="Larsson K.H."/>
            <person name="Matsuura K."/>
            <person name="Barry K."/>
            <person name="Labutti K."/>
            <person name="Kuo R."/>
            <person name="Ohm R.A."/>
            <person name="Bhattacharya S.S."/>
            <person name="Shirouzu T."/>
            <person name="Yoshinaga Y."/>
            <person name="Martin F.M."/>
            <person name="Grigoriev I.V."/>
            <person name="Hibbett D.S."/>
        </authorList>
    </citation>
    <scope>NUCLEOTIDE SEQUENCE [LARGE SCALE GENOMIC DNA]</scope>
    <source>
        <strain evidence="6 7">L-15889</strain>
    </source>
</reference>
<protein>
    <recommendedName>
        <fullName evidence="5">MYND-type domain-containing protein</fullName>
    </recommendedName>
</protein>
<dbReference type="GO" id="GO:0008270">
    <property type="term" value="F:zinc ion binding"/>
    <property type="evidence" value="ECO:0007669"/>
    <property type="project" value="UniProtKB-KW"/>
</dbReference>
<dbReference type="OrthoDB" id="2754812at2759"/>
<dbReference type="PROSITE" id="PS50865">
    <property type="entry name" value="ZF_MYND_2"/>
    <property type="match status" value="1"/>
</dbReference>
<keyword evidence="3" id="KW-0862">Zinc</keyword>
<dbReference type="SUPFAM" id="SSF144232">
    <property type="entry name" value="HIT/MYND zinc finger-like"/>
    <property type="match status" value="1"/>
</dbReference>
<dbReference type="Pfam" id="PF01753">
    <property type="entry name" value="zf-MYND"/>
    <property type="match status" value="1"/>
</dbReference>
<dbReference type="AlphaFoldDB" id="A0A165QDS1"/>
<dbReference type="Proteomes" id="UP000076727">
    <property type="component" value="Unassembled WGS sequence"/>
</dbReference>
<dbReference type="Gene3D" id="6.10.140.2220">
    <property type="match status" value="1"/>
</dbReference>
<keyword evidence="2 4" id="KW-0863">Zinc-finger</keyword>
<sequence>MAKESIPLVFCDNPACITWKGGLQEFGRCNLSEYCSKECQKQAWPSHRTVCRKSQAYRNMLSDEERKLWNDLQRWALRPARHRTPCTTACSPPLKRTELIG</sequence>
<evidence type="ECO:0000313" key="6">
    <source>
        <dbReference type="EMBL" id="KZT69320.1"/>
    </source>
</evidence>
<gene>
    <name evidence="6" type="ORF">DAEQUDRAFT_738202</name>
</gene>